<dbReference type="AlphaFoldDB" id="A0A915DTE7"/>
<evidence type="ECO:0000313" key="2">
    <source>
        <dbReference type="WBParaSite" id="jg22743"/>
    </source>
</evidence>
<name>A0A915DTE7_9BILA</name>
<evidence type="ECO:0000313" key="1">
    <source>
        <dbReference type="Proteomes" id="UP000887574"/>
    </source>
</evidence>
<reference evidence="2" key="1">
    <citation type="submission" date="2022-11" db="UniProtKB">
        <authorList>
            <consortium name="WormBaseParasite"/>
        </authorList>
    </citation>
    <scope>IDENTIFICATION</scope>
</reference>
<accession>A0A915DTE7</accession>
<keyword evidence="1" id="KW-1185">Reference proteome</keyword>
<dbReference type="WBParaSite" id="jg22743">
    <property type="protein sequence ID" value="jg22743"/>
    <property type="gene ID" value="jg22743"/>
</dbReference>
<dbReference type="Proteomes" id="UP000887574">
    <property type="component" value="Unplaced"/>
</dbReference>
<sequence length="392" mass="44984">MILVVTAMRNPWTKQKSMSGSQLIDRISFNRIRKTRWSLLMAISFGNITGTSRKCIGDVSSVSLMDALLDFIQTAIRAWCLRSWESTAIMEFRLQQLSFANLLSKSKKPAQQQWRFHPSTIFNNVLSGVPEAVQAKLDKSAIRKVVQRKRKLVNSEPEVPNGLNFVVPDGYRTYRFGLNDPELFLLGDQVILLFGRASNKNWSAQMKVVFMDGNFKITPFPFYQVYVILAERNGYVFPVLYALLVNKSQSTYEHLFVMVKEVWPAFSPSSVTVDFEIAAIRMITAMAFVKPEEVMPVFEELWDLLPAELEPILTWMQKNYIGSISRRGVFVAPRFAHSLWNVYERTLNGDHRTNNFAESANHRIQCELDVCHPVKEISAKHHNKNDRYGSTS</sequence>
<organism evidence="1 2">
    <name type="scientific">Ditylenchus dipsaci</name>
    <dbReference type="NCBI Taxonomy" id="166011"/>
    <lineage>
        <taxon>Eukaryota</taxon>
        <taxon>Metazoa</taxon>
        <taxon>Ecdysozoa</taxon>
        <taxon>Nematoda</taxon>
        <taxon>Chromadorea</taxon>
        <taxon>Rhabditida</taxon>
        <taxon>Tylenchina</taxon>
        <taxon>Tylenchomorpha</taxon>
        <taxon>Sphaerularioidea</taxon>
        <taxon>Anguinidae</taxon>
        <taxon>Anguininae</taxon>
        <taxon>Ditylenchus</taxon>
    </lineage>
</organism>
<protein>
    <submittedName>
        <fullName evidence="2">MULE transposase domain-containing protein</fullName>
    </submittedName>
</protein>
<proteinExistence type="predicted"/>